<sequence length="32" mass="3503">MLSGWINLPSLACNRPWNNCASAMAHAINGWC</sequence>
<keyword evidence="2" id="KW-1185">Reference proteome</keyword>
<proteinExistence type="predicted"/>
<accession>A0A3A3G109</accession>
<comment type="caution">
    <text evidence="1">The sequence shown here is derived from an EMBL/GenBank/DDBJ whole genome shotgun (WGS) entry which is preliminary data.</text>
</comment>
<dbReference type="EMBL" id="QYUO01000001">
    <property type="protein sequence ID" value="RJG00152.1"/>
    <property type="molecule type" value="Genomic_DNA"/>
</dbReference>
<organism evidence="1 2">
    <name type="scientific">Noviherbaspirillum saxi</name>
    <dbReference type="NCBI Taxonomy" id="2320863"/>
    <lineage>
        <taxon>Bacteria</taxon>
        <taxon>Pseudomonadati</taxon>
        <taxon>Pseudomonadota</taxon>
        <taxon>Betaproteobacteria</taxon>
        <taxon>Burkholderiales</taxon>
        <taxon>Oxalobacteraceae</taxon>
        <taxon>Noviherbaspirillum</taxon>
    </lineage>
</organism>
<dbReference type="Proteomes" id="UP000265955">
    <property type="component" value="Unassembled WGS sequence"/>
</dbReference>
<evidence type="ECO:0000313" key="2">
    <source>
        <dbReference type="Proteomes" id="UP000265955"/>
    </source>
</evidence>
<evidence type="ECO:0000313" key="1">
    <source>
        <dbReference type="EMBL" id="RJG00152.1"/>
    </source>
</evidence>
<protein>
    <submittedName>
        <fullName evidence="1">Uncharacterized protein</fullName>
    </submittedName>
</protein>
<gene>
    <name evidence="1" type="ORF">D3871_15480</name>
</gene>
<name>A0A3A3G109_9BURK</name>
<dbReference type="AlphaFoldDB" id="A0A3A3G109"/>
<reference evidence="2" key="1">
    <citation type="submission" date="2018-09" db="EMBL/GenBank/DDBJ databases">
        <authorList>
            <person name="Zhu H."/>
        </authorList>
    </citation>
    <scope>NUCLEOTIDE SEQUENCE [LARGE SCALE GENOMIC DNA]</scope>
    <source>
        <strain evidence="2">K1R23-30</strain>
    </source>
</reference>